<keyword evidence="2" id="KW-0548">Nucleotidyltransferase</keyword>
<keyword evidence="1" id="KW-0808">Transferase</keyword>
<keyword evidence="4" id="KW-0051">Antiviral defense</keyword>
<organism evidence="7 8">
    <name type="scientific">Rhizobium mesosinicum</name>
    <dbReference type="NCBI Taxonomy" id="335017"/>
    <lineage>
        <taxon>Bacteria</taxon>
        <taxon>Pseudomonadati</taxon>
        <taxon>Pseudomonadota</taxon>
        <taxon>Alphaproteobacteria</taxon>
        <taxon>Hyphomicrobiales</taxon>
        <taxon>Rhizobiaceae</taxon>
        <taxon>Rhizobium/Agrobacterium group</taxon>
        <taxon>Rhizobium</taxon>
    </lineage>
</organism>
<evidence type="ECO:0000256" key="2">
    <source>
        <dbReference type="ARBA" id="ARBA00022695"/>
    </source>
</evidence>
<evidence type="ECO:0000313" key="7">
    <source>
        <dbReference type="EMBL" id="MBW9052264.1"/>
    </source>
</evidence>
<dbReference type="EMBL" id="JAEUAK010000002">
    <property type="protein sequence ID" value="MBW9052264.1"/>
    <property type="molecule type" value="Genomic_DNA"/>
</dbReference>
<comment type="caution">
    <text evidence="7">The sequence shown here is derived from an EMBL/GenBank/DDBJ whole genome shotgun (WGS) entry which is preliminary data.</text>
</comment>
<evidence type="ECO:0000313" key="8">
    <source>
        <dbReference type="Proteomes" id="UP000717752"/>
    </source>
</evidence>
<evidence type="ECO:0000256" key="4">
    <source>
        <dbReference type="ARBA" id="ARBA00023118"/>
    </source>
</evidence>
<proteinExistence type="predicted"/>
<evidence type="ECO:0000256" key="5">
    <source>
        <dbReference type="SAM" id="MobiDB-lite"/>
    </source>
</evidence>
<dbReference type="InterPro" id="IPR058909">
    <property type="entry name" value="CD_NTase_C"/>
</dbReference>
<evidence type="ECO:0000256" key="3">
    <source>
        <dbReference type="ARBA" id="ARBA00022741"/>
    </source>
</evidence>
<keyword evidence="8" id="KW-1185">Reference proteome</keyword>
<dbReference type="Pfam" id="PF26305">
    <property type="entry name" value="CD_NTase_C"/>
    <property type="match status" value="1"/>
</dbReference>
<feature type="domain" description="cGAS/DncV-like nucleotidyltransferase C-terminal helical" evidence="6">
    <location>
        <begin position="229"/>
        <end position="284"/>
    </location>
</feature>
<dbReference type="Proteomes" id="UP000717752">
    <property type="component" value="Unassembled WGS sequence"/>
</dbReference>
<reference evidence="7 8" key="1">
    <citation type="journal article" date="2021" name="MBio">
        <title>Poor Competitiveness of Bradyrhizobium in Pigeon Pea Root Colonization in Indian Soils.</title>
        <authorList>
            <person name="Chalasani D."/>
            <person name="Basu A."/>
            <person name="Pullabhotla S.V.S.R.N."/>
            <person name="Jorrin B."/>
            <person name="Neal A.L."/>
            <person name="Poole P.S."/>
            <person name="Podile A.R."/>
            <person name="Tkacz A."/>
        </authorList>
    </citation>
    <scope>NUCLEOTIDE SEQUENCE [LARGE SCALE GENOMIC DNA]</scope>
    <source>
        <strain evidence="7 8">HU56</strain>
    </source>
</reference>
<name>A0ABS7GQT3_9HYPH</name>
<accession>A0ABS7GQT3</accession>
<feature type="region of interest" description="Disordered" evidence="5">
    <location>
        <begin position="1"/>
        <end position="42"/>
    </location>
</feature>
<evidence type="ECO:0000259" key="6">
    <source>
        <dbReference type="Pfam" id="PF26305"/>
    </source>
</evidence>
<keyword evidence="3" id="KW-0547">Nucleotide-binding</keyword>
<dbReference type="RefSeq" id="WP_220333703.1">
    <property type="nucleotide sequence ID" value="NZ_JAEUAK010000002.1"/>
</dbReference>
<evidence type="ECO:0000256" key="1">
    <source>
        <dbReference type="ARBA" id="ARBA00022679"/>
    </source>
</evidence>
<gene>
    <name evidence="7" type="ORF">JNB85_07515</name>
</gene>
<sequence length="369" mass="41636">MAGNFETRLQKLKSRRQGPQWVVKSEHSMDGKSGPVEESYQKRSTKTATTYTLGAMQEVDPAYTANSFAEGERVKNQLEKALDGVIPVEFDYQGSVPLNIHIKGVSDIDLLLLRKVFVIIDKTGPLANSPWYSDWEGKPGPSLLAELRSAAEAILPKAFPEAQVDISGSKAITISGGSLRREVDVIPSHWYDSSEYQRTQQKKDRGIYIFLKEDQSTMRNYPFLHMYHIEEKDKVTSGNTKKVIRLLKTLVADYEGSETIHLSSYDVASLVWHFDNHAINVPVWSELSLLWSTRVALADMIVNDQRTRLLITPDKTRKIIDKEVKFTSLKVLLAELDDLIAEVVKELNVGPFITQDIARRALLESFVPS</sequence>
<protein>
    <recommendedName>
        <fullName evidence="6">cGAS/DncV-like nucleotidyltransferase C-terminal helical domain-containing protein</fullName>
    </recommendedName>
</protein>